<dbReference type="EMBL" id="CP046522">
    <property type="protein sequence ID" value="QGU96345.1"/>
    <property type="molecule type" value="Genomic_DNA"/>
</dbReference>
<gene>
    <name evidence="1" type="ORF">GOM49_15695</name>
</gene>
<sequence>MPSELDLLRIEKLGNLISISATLLLLRAASISTEILILRQKGINVKTNPTPSELVLVAVKMSVISSLLSVLTSGLRIEQVRRQIQSGVETVSIIPSTLVNVGAFYGLISNLYFLAASEILVNREQQINIL</sequence>
<dbReference type="Proteomes" id="UP000422764">
    <property type="component" value="Chromosome"/>
</dbReference>
<evidence type="ECO:0000313" key="2">
    <source>
        <dbReference type="Proteomes" id="UP000422764"/>
    </source>
</evidence>
<keyword evidence="2" id="KW-1185">Reference proteome</keyword>
<organism evidence="1 2">
    <name type="scientific">Clostridium bovifaecis</name>
    <dbReference type="NCBI Taxonomy" id="2184719"/>
    <lineage>
        <taxon>Bacteria</taxon>
        <taxon>Bacillati</taxon>
        <taxon>Bacillota</taxon>
        <taxon>Clostridia</taxon>
        <taxon>Eubacteriales</taxon>
        <taxon>Clostridiaceae</taxon>
        <taxon>Clostridium</taxon>
    </lineage>
</organism>
<name>A0A6I6FEN3_9CLOT</name>
<reference evidence="1 2" key="1">
    <citation type="submission" date="2019-12" db="EMBL/GenBank/DDBJ databases">
        <title>Genome sequenceing of Clostridium bovifaecis.</title>
        <authorList>
            <person name="Yao Y."/>
        </authorList>
    </citation>
    <scope>NUCLEOTIDE SEQUENCE [LARGE SCALE GENOMIC DNA]</scope>
    <source>
        <strain evidence="1 2">BXX</strain>
    </source>
</reference>
<protein>
    <recommendedName>
        <fullName evidence="3">DUF2975 domain-containing protein</fullName>
    </recommendedName>
</protein>
<evidence type="ECO:0008006" key="3">
    <source>
        <dbReference type="Google" id="ProtNLM"/>
    </source>
</evidence>
<evidence type="ECO:0000313" key="1">
    <source>
        <dbReference type="EMBL" id="QGU96345.1"/>
    </source>
</evidence>
<dbReference type="AlphaFoldDB" id="A0A6I6FEN3"/>
<proteinExistence type="predicted"/>
<accession>A0A6I6FEN3</accession>